<proteinExistence type="predicted"/>
<evidence type="ECO:0000313" key="1">
    <source>
        <dbReference type="EMBL" id="KAK4658663.1"/>
    </source>
</evidence>
<dbReference type="GeneID" id="87902225"/>
<evidence type="ECO:0000313" key="2">
    <source>
        <dbReference type="Proteomes" id="UP001323405"/>
    </source>
</evidence>
<accession>A0ABR0GSD3</accession>
<reference evidence="1 2" key="1">
    <citation type="journal article" date="2023" name="bioRxiv">
        <title>High-quality genome assemblies of four members of thePodospora anserinaspecies complex.</title>
        <authorList>
            <person name="Ament-Velasquez S.L."/>
            <person name="Vogan A.A."/>
            <person name="Wallerman O."/>
            <person name="Hartmann F."/>
            <person name="Gautier V."/>
            <person name="Silar P."/>
            <person name="Giraud T."/>
            <person name="Johannesson H."/>
        </authorList>
    </citation>
    <scope>NUCLEOTIDE SEQUENCE [LARGE SCALE GENOMIC DNA]</scope>
    <source>
        <strain evidence="1 2">CBS 415.72m</strain>
    </source>
</reference>
<comment type="caution">
    <text evidence="1">The sequence shown here is derived from an EMBL/GenBank/DDBJ whole genome shotgun (WGS) entry which is preliminary data.</text>
</comment>
<dbReference type="EMBL" id="JAFFHA010000001">
    <property type="protein sequence ID" value="KAK4658663.1"/>
    <property type="molecule type" value="Genomic_DNA"/>
</dbReference>
<name>A0ABR0GSD3_9PEZI</name>
<dbReference type="RefSeq" id="XP_062747635.1">
    <property type="nucleotide sequence ID" value="XM_062882741.1"/>
</dbReference>
<keyword evidence="2" id="KW-1185">Reference proteome</keyword>
<gene>
    <name evidence="1" type="ORF">QC762_0000880</name>
</gene>
<sequence>MATDEGFKPNLERALSSSTAKPAWFMFQKIDDLCQFDVWIIGVEFADRIVSTARSHRHPKLWTLDSSKFNIIQSVAWISWLDVVILTAANESGAPECHAEPSSLWVAERGESLEHCKFVINSPDWFCYFDDRTPFRAQ</sequence>
<organism evidence="1 2">
    <name type="scientific">Podospora pseudocomata</name>
    <dbReference type="NCBI Taxonomy" id="2093779"/>
    <lineage>
        <taxon>Eukaryota</taxon>
        <taxon>Fungi</taxon>
        <taxon>Dikarya</taxon>
        <taxon>Ascomycota</taxon>
        <taxon>Pezizomycotina</taxon>
        <taxon>Sordariomycetes</taxon>
        <taxon>Sordariomycetidae</taxon>
        <taxon>Sordariales</taxon>
        <taxon>Podosporaceae</taxon>
        <taxon>Podospora</taxon>
    </lineage>
</organism>
<protein>
    <submittedName>
        <fullName evidence="1">Uncharacterized protein</fullName>
    </submittedName>
</protein>
<dbReference type="Proteomes" id="UP001323405">
    <property type="component" value="Unassembled WGS sequence"/>
</dbReference>